<dbReference type="EMBL" id="SHLD01000001">
    <property type="protein sequence ID" value="RZU72662.1"/>
    <property type="molecule type" value="Genomic_DNA"/>
</dbReference>
<keyword evidence="2" id="KW-0479">Metal-binding</keyword>
<keyword evidence="5" id="KW-0540">Nuclease</keyword>
<comment type="caution">
    <text evidence="5">The sequence shown here is derived from an EMBL/GenBank/DDBJ whole genome shotgun (WGS) entry which is preliminary data.</text>
</comment>
<dbReference type="AlphaFoldDB" id="A0A4Q8B509"/>
<dbReference type="Pfam" id="PF13613">
    <property type="entry name" value="HTH_Tnp_4"/>
    <property type="match status" value="1"/>
</dbReference>
<dbReference type="GO" id="GO:0046872">
    <property type="term" value="F:metal ion binding"/>
    <property type="evidence" value="ECO:0007669"/>
    <property type="project" value="UniProtKB-KW"/>
</dbReference>
<gene>
    <name evidence="5" type="ORF">EV384_1036</name>
</gene>
<evidence type="ECO:0000313" key="6">
    <source>
        <dbReference type="Proteomes" id="UP000294114"/>
    </source>
</evidence>
<protein>
    <submittedName>
        <fullName evidence="5">DDE superfamily endonuclease</fullName>
    </submittedName>
</protein>
<reference evidence="5 6" key="1">
    <citation type="submission" date="2019-02" db="EMBL/GenBank/DDBJ databases">
        <title>Sequencing the genomes of 1000 actinobacteria strains.</title>
        <authorList>
            <person name="Klenk H.-P."/>
        </authorList>
    </citation>
    <scope>NUCLEOTIDE SEQUENCE [LARGE SCALE GENOMIC DNA]</scope>
    <source>
        <strain evidence="5 6">DSM 45612</strain>
    </source>
</reference>
<dbReference type="GO" id="GO:0004519">
    <property type="term" value="F:endonuclease activity"/>
    <property type="evidence" value="ECO:0007669"/>
    <property type="project" value="UniProtKB-KW"/>
</dbReference>
<name>A0A4Q8B509_9ACTN</name>
<dbReference type="OrthoDB" id="3699454at2"/>
<evidence type="ECO:0000259" key="3">
    <source>
        <dbReference type="Pfam" id="PF13359"/>
    </source>
</evidence>
<keyword evidence="5" id="KW-0255">Endonuclease</keyword>
<keyword evidence="5" id="KW-0378">Hydrolase</keyword>
<feature type="domain" description="DDE Tnp4" evidence="3">
    <location>
        <begin position="131"/>
        <end position="274"/>
    </location>
</feature>
<evidence type="ECO:0000259" key="4">
    <source>
        <dbReference type="Pfam" id="PF13613"/>
    </source>
</evidence>
<comment type="cofactor">
    <cofactor evidence="1">
        <name>a divalent metal cation</name>
        <dbReference type="ChEBI" id="CHEBI:60240"/>
    </cofactor>
</comment>
<sequence length="284" mass="31398">MIAYRAMLDVPRELVHYLARLLAAERRARGTRTGTGTGTRALTCFRQALMVLVWFRKGEDKPLLGAGFAVSRATTYRYIAEAITVLSAQAPDLHTALTRVADEGWSHVILDGKLFDTDRLTETTTSVKGEPIDAWYSGKHRDFGANIQAIMRPDGLPIWTSDAAPGHLHDFTCAQLHDITGALYWAASQLDLPTLADSGYEGAGQGIHTPVKQPADDGRLGIDNRTYNRLLRSLRGLGERGFALLTGRWHALRHTTASPRSVGDIVRAALVLTQFEYRYLPNCR</sequence>
<keyword evidence="6" id="KW-1185">Reference proteome</keyword>
<organism evidence="5 6">
    <name type="scientific">Micromonospora kangleipakensis</name>
    <dbReference type="NCBI Taxonomy" id="1077942"/>
    <lineage>
        <taxon>Bacteria</taxon>
        <taxon>Bacillati</taxon>
        <taxon>Actinomycetota</taxon>
        <taxon>Actinomycetes</taxon>
        <taxon>Micromonosporales</taxon>
        <taxon>Micromonosporaceae</taxon>
        <taxon>Micromonospora</taxon>
    </lineage>
</organism>
<feature type="domain" description="Transposase Helix-turn-helix" evidence="4">
    <location>
        <begin position="41"/>
        <end position="88"/>
    </location>
</feature>
<evidence type="ECO:0000256" key="1">
    <source>
        <dbReference type="ARBA" id="ARBA00001968"/>
    </source>
</evidence>
<evidence type="ECO:0000313" key="5">
    <source>
        <dbReference type="EMBL" id="RZU72662.1"/>
    </source>
</evidence>
<dbReference type="InterPro" id="IPR027805">
    <property type="entry name" value="Transposase_HTH_dom"/>
</dbReference>
<proteinExistence type="predicted"/>
<accession>A0A4Q8B509</accession>
<evidence type="ECO:0000256" key="2">
    <source>
        <dbReference type="ARBA" id="ARBA00022723"/>
    </source>
</evidence>
<dbReference type="Proteomes" id="UP000294114">
    <property type="component" value="Unassembled WGS sequence"/>
</dbReference>
<dbReference type="Pfam" id="PF13359">
    <property type="entry name" value="DDE_Tnp_4"/>
    <property type="match status" value="1"/>
</dbReference>
<dbReference type="InterPro" id="IPR027806">
    <property type="entry name" value="HARBI1_dom"/>
</dbReference>